<dbReference type="AlphaFoldDB" id="A0A0F6Z855"/>
<organism evidence="1 2">
    <name type="scientific">[Brevibacterium] flavum</name>
    <dbReference type="NCBI Taxonomy" id="92706"/>
    <lineage>
        <taxon>Bacteria</taxon>
        <taxon>Bacillati</taxon>
        <taxon>Actinomycetota</taxon>
        <taxon>Actinomycetes</taxon>
        <taxon>Mycobacteriales</taxon>
        <taxon>Corynebacteriaceae</taxon>
        <taxon>Corynebacterium</taxon>
    </lineage>
</organism>
<keyword evidence="2" id="KW-1185">Reference proteome</keyword>
<sequence>MSTRKVLNLVYQLREGSAFVAVIRDQPRHTFADQRLMDIPEALTGKAHPIRKQLSDLKKKQTMAPHMARARAARARRQAKFNTT</sequence>
<dbReference type="HOGENOM" id="CLU_2648343_0_0_11"/>
<reference evidence="1 2" key="1">
    <citation type="submission" date="2015-04" db="EMBL/GenBank/DDBJ databases">
        <title>Complete Genome Sequence of Brevibacterium flavum ATCC 15168.</title>
        <authorList>
            <person name="Ahn J."/>
            <person name="Park G."/>
            <person name="Jeon W."/>
            <person name="Jang Y."/>
            <person name="Jang M."/>
            <person name="Lee H."/>
            <person name="Lee H."/>
        </authorList>
    </citation>
    <scope>NUCLEOTIDE SEQUENCE [LARGE SCALE GENOMIC DNA]</scope>
    <source>
        <strain evidence="1 2">ATCC 15168</strain>
    </source>
</reference>
<accession>A0A0F6Z855</accession>
<evidence type="ECO:0000313" key="2">
    <source>
        <dbReference type="Proteomes" id="UP000034037"/>
    </source>
</evidence>
<dbReference type="PATRIC" id="fig|92706.3.peg.1100"/>
<evidence type="ECO:0000313" key="1">
    <source>
        <dbReference type="EMBL" id="AKF28941.1"/>
    </source>
</evidence>
<protein>
    <submittedName>
        <fullName evidence="1">Uncharacterized protein</fullName>
    </submittedName>
</protein>
<dbReference type="EMBL" id="CP011309">
    <property type="protein sequence ID" value="AKF28941.1"/>
    <property type="molecule type" value="Genomic_DNA"/>
</dbReference>
<proteinExistence type="predicted"/>
<name>A0A0F6Z855_9CORY</name>
<dbReference type="Proteomes" id="UP000034037">
    <property type="component" value="Chromosome"/>
</dbReference>
<gene>
    <name evidence="1" type="ORF">YH66_05300</name>
</gene>